<accession>A0ABW6NTJ7</accession>
<protein>
    <submittedName>
        <fullName evidence="1">Uncharacterized protein</fullName>
    </submittedName>
</protein>
<sequence>MDSDAKTVIMFAIRWAPFGGAPAEELMITFGVTRWRFLHMIRQALRPRAGDRKDARTVKRHLLEVVNWSWHAYPDSSSSRLNYQSDTVGTY</sequence>
<keyword evidence="2" id="KW-1185">Reference proteome</keyword>
<dbReference type="EMBL" id="JBIALX010000019">
    <property type="protein sequence ID" value="MFF0457777.1"/>
    <property type="molecule type" value="Genomic_DNA"/>
</dbReference>
<comment type="caution">
    <text evidence="1">The sequence shown here is derived from an EMBL/GenBank/DDBJ whole genome shotgun (WGS) entry which is preliminary data.</text>
</comment>
<organism evidence="1 2">
    <name type="scientific">Nocardia africana</name>
    <dbReference type="NCBI Taxonomy" id="134964"/>
    <lineage>
        <taxon>Bacteria</taxon>
        <taxon>Bacillati</taxon>
        <taxon>Actinomycetota</taxon>
        <taxon>Actinomycetes</taxon>
        <taxon>Mycobacteriales</taxon>
        <taxon>Nocardiaceae</taxon>
        <taxon>Nocardia</taxon>
    </lineage>
</organism>
<dbReference type="RefSeq" id="WP_387255094.1">
    <property type="nucleotide sequence ID" value="NZ_JBIALX010000019.1"/>
</dbReference>
<gene>
    <name evidence="1" type="ORF">ACFYTH_30825</name>
</gene>
<evidence type="ECO:0000313" key="2">
    <source>
        <dbReference type="Proteomes" id="UP001601521"/>
    </source>
</evidence>
<dbReference type="Proteomes" id="UP001601521">
    <property type="component" value="Unassembled WGS sequence"/>
</dbReference>
<proteinExistence type="predicted"/>
<evidence type="ECO:0000313" key="1">
    <source>
        <dbReference type="EMBL" id="MFF0457777.1"/>
    </source>
</evidence>
<name>A0ABW6NTJ7_9NOCA</name>
<reference evidence="1 2" key="1">
    <citation type="submission" date="2024-10" db="EMBL/GenBank/DDBJ databases">
        <title>The Natural Products Discovery Center: Release of the First 8490 Sequenced Strains for Exploring Actinobacteria Biosynthetic Diversity.</title>
        <authorList>
            <person name="Kalkreuter E."/>
            <person name="Kautsar S.A."/>
            <person name="Yang D."/>
            <person name="Bader C.D."/>
            <person name="Teijaro C.N."/>
            <person name="Fluegel L."/>
            <person name="Davis C.M."/>
            <person name="Simpson J.R."/>
            <person name="Lauterbach L."/>
            <person name="Steele A.D."/>
            <person name="Gui C."/>
            <person name="Meng S."/>
            <person name="Li G."/>
            <person name="Viehrig K."/>
            <person name="Ye F."/>
            <person name="Su P."/>
            <person name="Kiefer A.F."/>
            <person name="Nichols A."/>
            <person name="Cepeda A.J."/>
            <person name="Yan W."/>
            <person name="Fan B."/>
            <person name="Jiang Y."/>
            <person name="Adhikari A."/>
            <person name="Zheng C.-J."/>
            <person name="Schuster L."/>
            <person name="Cowan T.M."/>
            <person name="Smanski M.J."/>
            <person name="Chevrette M.G."/>
            <person name="De Carvalho L.P.S."/>
            <person name="Shen B."/>
        </authorList>
    </citation>
    <scope>NUCLEOTIDE SEQUENCE [LARGE SCALE GENOMIC DNA]</scope>
    <source>
        <strain evidence="1 2">NPDC004550</strain>
    </source>
</reference>